<dbReference type="PANTHER" id="PTHR36448">
    <property type="entry name" value="BLR7373 PROTEIN"/>
    <property type="match status" value="1"/>
</dbReference>
<dbReference type="RefSeq" id="WP_035440142.1">
    <property type="nucleotide sequence ID" value="NZ_JAFBCV010000007.1"/>
</dbReference>
<dbReference type="CDD" id="cd02219">
    <property type="entry name" value="cupin_YjlB-like"/>
    <property type="match status" value="1"/>
</dbReference>
<sequence length="167" mass="18410">MKTQGEFEIKSLSFPDDGKVPNHPTYPLLIYKHVFDASDNIEQVLNANNWGNSWRGGVFAYHHYHSNAHEVLVVDTGHAELHLGGVQGEQVYVEKGDVLVLPAGFGHKFVEGSDNFAVVGAYPNGAVFDLCTGDPNERERHLSNIKTVSKPQSDPIFGENGPLLSLW</sequence>
<dbReference type="Pfam" id="PF00190">
    <property type="entry name" value="Cupin_1"/>
    <property type="match status" value="1"/>
</dbReference>
<protein>
    <submittedName>
        <fullName evidence="2">Uncharacterized protein YjlB</fullName>
    </submittedName>
</protein>
<dbReference type="InterPro" id="IPR047121">
    <property type="entry name" value="YjiB-like"/>
</dbReference>
<dbReference type="PANTHER" id="PTHR36448:SF2">
    <property type="entry name" value="CUPIN TYPE-1 DOMAIN-CONTAINING PROTEIN"/>
    <property type="match status" value="1"/>
</dbReference>
<proteinExistence type="predicted"/>
<dbReference type="Proteomes" id="UP001179280">
    <property type="component" value="Unassembled WGS sequence"/>
</dbReference>
<reference evidence="2" key="1">
    <citation type="submission" date="2021-01" db="EMBL/GenBank/DDBJ databases">
        <title>Genomic Encyclopedia of Type Strains, Phase IV (KMG-IV): sequencing the most valuable type-strain genomes for metagenomic binning, comparative biology and taxonomic classification.</title>
        <authorList>
            <person name="Goeker M."/>
        </authorList>
    </citation>
    <scope>NUCLEOTIDE SEQUENCE</scope>
    <source>
        <strain evidence="2">DSM 21943</strain>
    </source>
</reference>
<dbReference type="SUPFAM" id="SSF51182">
    <property type="entry name" value="RmlC-like cupins"/>
    <property type="match status" value="1"/>
</dbReference>
<evidence type="ECO:0000313" key="3">
    <source>
        <dbReference type="Proteomes" id="UP001179280"/>
    </source>
</evidence>
<evidence type="ECO:0000313" key="2">
    <source>
        <dbReference type="EMBL" id="MBM7839226.1"/>
    </source>
</evidence>
<accession>A0ABS2SUP2</accession>
<gene>
    <name evidence="2" type="ORF">JOC54_002497</name>
</gene>
<dbReference type="Gene3D" id="2.60.120.10">
    <property type="entry name" value="Jelly Rolls"/>
    <property type="match status" value="1"/>
</dbReference>
<dbReference type="PIRSF" id="PIRSF019307">
    <property type="entry name" value="UCP019307"/>
    <property type="match status" value="1"/>
</dbReference>
<dbReference type="EMBL" id="JAFBCV010000007">
    <property type="protein sequence ID" value="MBM7839226.1"/>
    <property type="molecule type" value="Genomic_DNA"/>
</dbReference>
<feature type="domain" description="Cupin type-1" evidence="1">
    <location>
        <begin position="63"/>
        <end position="120"/>
    </location>
</feature>
<dbReference type="InterPro" id="IPR011051">
    <property type="entry name" value="RmlC_Cupin_sf"/>
</dbReference>
<dbReference type="InterPro" id="IPR006045">
    <property type="entry name" value="Cupin_1"/>
</dbReference>
<evidence type="ECO:0000259" key="1">
    <source>
        <dbReference type="Pfam" id="PF00190"/>
    </source>
</evidence>
<dbReference type="InterPro" id="IPR014710">
    <property type="entry name" value="RmlC-like_jellyroll"/>
</dbReference>
<name>A0ABS2SUP2_9BACI</name>
<comment type="caution">
    <text evidence="2">The sequence shown here is derived from an EMBL/GenBank/DDBJ whole genome shotgun (WGS) entry which is preliminary data.</text>
</comment>
<dbReference type="InterPro" id="IPR014500">
    <property type="entry name" value="UCP019307_cupin"/>
</dbReference>
<organism evidence="2 3">
    <name type="scientific">Shouchella xiaoxiensis</name>
    <dbReference type="NCBI Taxonomy" id="766895"/>
    <lineage>
        <taxon>Bacteria</taxon>
        <taxon>Bacillati</taxon>
        <taxon>Bacillota</taxon>
        <taxon>Bacilli</taxon>
        <taxon>Bacillales</taxon>
        <taxon>Bacillaceae</taxon>
        <taxon>Shouchella</taxon>
    </lineage>
</organism>
<keyword evidence="3" id="KW-1185">Reference proteome</keyword>